<proteinExistence type="predicted"/>
<accession>A0A164F5V1</accession>
<protein>
    <submittedName>
        <fullName evidence="1">Uncharacterized protein</fullName>
    </submittedName>
</protein>
<dbReference type="EMBL" id="LRGB01021369">
    <property type="protein sequence ID" value="KZR97455.1"/>
    <property type="molecule type" value="Genomic_DNA"/>
</dbReference>
<dbReference type="AlphaFoldDB" id="A0A164F5V1"/>
<keyword evidence="2" id="KW-1185">Reference proteome</keyword>
<name>A0A164F5V1_9CRUS</name>
<sequence>LQKSVCIRYESYPCHQIRKQMEGLKSLFEYHFLKHRNCWWY</sequence>
<organism evidence="1 2">
    <name type="scientific">Daphnia magna</name>
    <dbReference type="NCBI Taxonomy" id="35525"/>
    <lineage>
        <taxon>Eukaryota</taxon>
        <taxon>Metazoa</taxon>
        <taxon>Ecdysozoa</taxon>
        <taxon>Arthropoda</taxon>
        <taxon>Crustacea</taxon>
        <taxon>Branchiopoda</taxon>
        <taxon>Diplostraca</taxon>
        <taxon>Cladocera</taxon>
        <taxon>Anomopoda</taxon>
        <taxon>Daphniidae</taxon>
        <taxon>Daphnia</taxon>
    </lineage>
</organism>
<comment type="caution">
    <text evidence="1">The sequence shown here is derived from an EMBL/GenBank/DDBJ whole genome shotgun (WGS) entry which is preliminary data.</text>
</comment>
<reference evidence="1 2" key="1">
    <citation type="submission" date="2016-03" db="EMBL/GenBank/DDBJ databases">
        <title>EvidentialGene: Evidence-directed Construction of Genes on Genomes.</title>
        <authorList>
            <person name="Gilbert D.G."/>
            <person name="Choi J.-H."/>
            <person name="Mockaitis K."/>
            <person name="Colbourne J."/>
            <person name="Pfrender M."/>
        </authorList>
    </citation>
    <scope>NUCLEOTIDE SEQUENCE [LARGE SCALE GENOMIC DNA]</scope>
    <source>
        <strain evidence="1 2">Xinb3</strain>
        <tissue evidence="1">Complete organism</tissue>
    </source>
</reference>
<feature type="non-terminal residue" evidence="1">
    <location>
        <position position="1"/>
    </location>
</feature>
<gene>
    <name evidence="1" type="ORF">APZ42_007662</name>
</gene>
<dbReference type="Proteomes" id="UP000076858">
    <property type="component" value="Unassembled WGS sequence"/>
</dbReference>
<evidence type="ECO:0000313" key="1">
    <source>
        <dbReference type="EMBL" id="KZR97455.1"/>
    </source>
</evidence>
<evidence type="ECO:0000313" key="2">
    <source>
        <dbReference type="Proteomes" id="UP000076858"/>
    </source>
</evidence>